<comment type="caution">
    <text evidence="9">The sequence shown here is derived from an EMBL/GenBank/DDBJ whole genome shotgun (WGS) entry which is preliminary data.</text>
</comment>
<dbReference type="GO" id="GO:0005509">
    <property type="term" value="F:calcium ion binding"/>
    <property type="evidence" value="ECO:0007669"/>
    <property type="project" value="InterPro"/>
</dbReference>
<dbReference type="SUPFAM" id="SSF63825">
    <property type="entry name" value="YWTD domain"/>
    <property type="match status" value="1"/>
</dbReference>
<name>A0A813M4V8_9BILA</name>
<feature type="domain" description="EGF-like" evidence="8">
    <location>
        <begin position="696"/>
        <end position="733"/>
    </location>
</feature>
<proteinExistence type="predicted"/>
<dbReference type="SUPFAM" id="SSF57196">
    <property type="entry name" value="EGF/Laminin"/>
    <property type="match status" value="3"/>
</dbReference>
<dbReference type="InterPro" id="IPR000742">
    <property type="entry name" value="EGF"/>
</dbReference>
<dbReference type="CDD" id="cd00054">
    <property type="entry name" value="EGF_CA"/>
    <property type="match status" value="2"/>
</dbReference>
<evidence type="ECO:0000256" key="7">
    <source>
        <dbReference type="SAM" id="Phobius"/>
    </source>
</evidence>
<keyword evidence="4 5" id="KW-1015">Disulfide bond</keyword>
<dbReference type="SMART" id="SM00179">
    <property type="entry name" value="EGF_CA"/>
    <property type="match status" value="3"/>
</dbReference>
<keyword evidence="7" id="KW-1133">Transmembrane helix</keyword>
<dbReference type="InterPro" id="IPR051022">
    <property type="entry name" value="Notch_Cell-Fate_Det"/>
</dbReference>
<dbReference type="AlphaFoldDB" id="A0A813M4V8"/>
<dbReference type="PROSITE" id="PS01186">
    <property type="entry name" value="EGF_2"/>
    <property type="match status" value="3"/>
</dbReference>
<feature type="disulfide bond" evidence="5">
    <location>
        <begin position="723"/>
        <end position="732"/>
    </location>
</feature>
<organism evidence="9 10">
    <name type="scientific">Adineta steineri</name>
    <dbReference type="NCBI Taxonomy" id="433720"/>
    <lineage>
        <taxon>Eukaryota</taxon>
        <taxon>Metazoa</taxon>
        <taxon>Spiralia</taxon>
        <taxon>Gnathifera</taxon>
        <taxon>Rotifera</taxon>
        <taxon>Eurotatoria</taxon>
        <taxon>Bdelloidea</taxon>
        <taxon>Adinetida</taxon>
        <taxon>Adinetidae</taxon>
        <taxon>Adineta</taxon>
    </lineage>
</organism>
<keyword evidence="7" id="KW-0812">Transmembrane</keyword>
<dbReference type="InterPro" id="IPR011042">
    <property type="entry name" value="6-blade_b-propeller_TolB-like"/>
</dbReference>
<feature type="transmembrane region" description="Helical" evidence="7">
    <location>
        <begin position="787"/>
        <end position="812"/>
    </location>
</feature>
<dbReference type="Gene3D" id="2.120.10.30">
    <property type="entry name" value="TolB, C-terminal domain"/>
    <property type="match status" value="1"/>
</dbReference>
<evidence type="ECO:0000256" key="5">
    <source>
        <dbReference type="PROSITE-ProRule" id="PRU00076"/>
    </source>
</evidence>
<dbReference type="Gene3D" id="2.10.25.10">
    <property type="entry name" value="Laminin"/>
    <property type="match status" value="3"/>
</dbReference>
<feature type="disulfide bond" evidence="5">
    <location>
        <begin position="684"/>
        <end position="693"/>
    </location>
</feature>
<dbReference type="GO" id="GO:0045197">
    <property type="term" value="P:establishment or maintenance of epithelial cell apical/basal polarity"/>
    <property type="evidence" value="ECO:0007669"/>
    <property type="project" value="TreeGrafter"/>
</dbReference>
<dbReference type="PANTHER" id="PTHR24049:SF22">
    <property type="entry name" value="DROSOPHILA CRUMBS HOMOLOG"/>
    <property type="match status" value="1"/>
</dbReference>
<dbReference type="InterPro" id="IPR001881">
    <property type="entry name" value="EGF-like_Ca-bd_dom"/>
</dbReference>
<dbReference type="GO" id="GO:0005886">
    <property type="term" value="C:plasma membrane"/>
    <property type="evidence" value="ECO:0007669"/>
    <property type="project" value="TreeGrafter"/>
</dbReference>
<keyword evidence="1 5" id="KW-0245">EGF-like domain</keyword>
<comment type="caution">
    <text evidence="5">Lacks conserved residue(s) required for the propagation of feature annotation.</text>
</comment>
<evidence type="ECO:0000256" key="3">
    <source>
        <dbReference type="ARBA" id="ARBA00022737"/>
    </source>
</evidence>
<reference evidence="9" key="1">
    <citation type="submission" date="2021-02" db="EMBL/GenBank/DDBJ databases">
        <authorList>
            <person name="Nowell W R."/>
        </authorList>
    </citation>
    <scope>NUCLEOTIDE SEQUENCE</scope>
</reference>
<dbReference type="SMART" id="SM00181">
    <property type="entry name" value="EGF"/>
    <property type="match status" value="3"/>
</dbReference>
<gene>
    <name evidence="9" type="ORF">IZO911_LOCUS1487</name>
</gene>
<feature type="region of interest" description="Disordered" evidence="6">
    <location>
        <begin position="423"/>
        <end position="527"/>
    </location>
</feature>
<evidence type="ECO:0000256" key="4">
    <source>
        <dbReference type="ARBA" id="ARBA00023157"/>
    </source>
</evidence>
<protein>
    <recommendedName>
        <fullName evidence="8">EGF-like domain-containing protein</fullName>
    </recommendedName>
</protein>
<dbReference type="PANTHER" id="PTHR24049">
    <property type="entry name" value="CRUMBS FAMILY MEMBER"/>
    <property type="match status" value="1"/>
</dbReference>
<keyword evidence="3" id="KW-0677">Repeat</keyword>
<evidence type="ECO:0000256" key="1">
    <source>
        <dbReference type="ARBA" id="ARBA00022536"/>
    </source>
</evidence>
<dbReference type="Proteomes" id="UP000663860">
    <property type="component" value="Unassembled WGS sequence"/>
</dbReference>
<accession>A0A813M4V8</accession>
<dbReference type="PROSITE" id="PS00022">
    <property type="entry name" value="EGF_1"/>
    <property type="match status" value="3"/>
</dbReference>
<dbReference type="EMBL" id="CAJNOE010000006">
    <property type="protein sequence ID" value="CAF0717945.1"/>
    <property type="molecule type" value="Genomic_DNA"/>
</dbReference>
<dbReference type="GO" id="GO:0007157">
    <property type="term" value="P:heterophilic cell-cell adhesion via plasma membrane cell adhesion molecules"/>
    <property type="evidence" value="ECO:0007669"/>
    <property type="project" value="TreeGrafter"/>
</dbReference>
<feature type="domain" description="EGF-like" evidence="8">
    <location>
        <begin position="735"/>
        <end position="771"/>
    </location>
</feature>
<keyword evidence="7" id="KW-0472">Membrane</keyword>
<evidence type="ECO:0000313" key="10">
    <source>
        <dbReference type="Proteomes" id="UP000663860"/>
    </source>
</evidence>
<feature type="transmembrane region" description="Helical" evidence="7">
    <location>
        <begin position="7"/>
        <end position="24"/>
    </location>
</feature>
<evidence type="ECO:0000256" key="6">
    <source>
        <dbReference type="SAM" id="MobiDB-lite"/>
    </source>
</evidence>
<evidence type="ECO:0000313" key="9">
    <source>
        <dbReference type="EMBL" id="CAF0717945.1"/>
    </source>
</evidence>
<evidence type="ECO:0000256" key="2">
    <source>
        <dbReference type="ARBA" id="ARBA00022729"/>
    </source>
</evidence>
<dbReference type="PROSITE" id="PS50026">
    <property type="entry name" value="EGF_3"/>
    <property type="match status" value="3"/>
</dbReference>
<evidence type="ECO:0000259" key="8">
    <source>
        <dbReference type="PROSITE" id="PS50026"/>
    </source>
</evidence>
<dbReference type="GO" id="GO:0032991">
    <property type="term" value="C:protein-containing complex"/>
    <property type="evidence" value="ECO:0007669"/>
    <property type="project" value="TreeGrafter"/>
</dbReference>
<dbReference type="Pfam" id="PF00008">
    <property type="entry name" value="EGF"/>
    <property type="match status" value="1"/>
</dbReference>
<feature type="disulfide bond" evidence="5">
    <location>
        <begin position="761"/>
        <end position="770"/>
    </location>
</feature>
<keyword evidence="2" id="KW-0732">Signal</keyword>
<feature type="domain" description="EGF-like" evidence="8">
    <location>
        <begin position="654"/>
        <end position="694"/>
    </location>
</feature>
<sequence>MIDKITLKFLIIYIIIIYFIHLSPSHDGVLGQSSPNARSVLECLEWDISSKKVIFGRENKAAGNDDNSLNLTDSTLDINRNTGEIAVLDDNNRRIIIFNSSNSSKLITILFDFDSSNSTISNVLPSTFAYDHNYTMYVLDGVNKEIVRMNNPLEFGKNSTKIFDWSSYSQQIGVPPAGGLCIDNTDDSIFINDGYQIFLYNQSISNISVYIGSTTTGNAMIGNAMTSNAMTGNAITSNAMTGNAITSNAMTGNAMTSNAMTGGATTGNAADEFNNPTSVVTDNYQRLFVNDVGNNRIQMFEFNSQNGITLQTNISHAKGLSLYLPDILVINTNTAVYLYNLTDNITTCAIGCNTTELNNIHNALIDNQGNIIVTDSNAVVLYPISQQCSDITTDSTITTTMSTNTITTSMTSTNQFTNVTIQSTTTTPQSTTTITTATTTTASTTTENPTTEDPTSTITTTASTTTENPTTEDPTSTITTTASTTTENPTTEDPTTTITTTASQTTVSPTTENPTTKTTTAASSTTTIRTTAGSTTTIATTASSTTTITTAASSTTTIRTTAGSTTTITTAASSTTTITTAASSTTTITTAASSTTKTTTASSSTTTITTAVSSTIMTTITTSTTTTTTTAVQPNFNPINNCTSGSFGINCMFTDSICNTTQLCFNNGSCIENKTLENGYSCDCLEGFEGIDCQDDERLCKPFTCFDRGNCTNISSIDFKCTCDDGYQGKNCEITVDLCNNVTCQNGGVCFQTYFNYTCQCLSGYKGLHCEIAETSAIIRTYVAKSFGYIAILMLCGLIGFLVILDALKYIFGIDPAKSQQKVKIIVTHIKPEKGAREKIIEQLKNNNNQHFNFIFPQQGEAIWL</sequence>